<dbReference type="InterPro" id="IPR014853">
    <property type="entry name" value="VWF/SSPO/ZAN-like_Cys-rich_dom"/>
</dbReference>
<dbReference type="PANTHER" id="PTHR37860">
    <property type="entry name" value="AGAP008810-PA"/>
    <property type="match status" value="1"/>
</dbReference>
<feature type="chain" id="PRO_5043540803" description="Vitellogenin domain-containing protein" evidence="5">
    <location>
        <begin position="18"/>
        <end position="3875"/>
    </location>
</feature>
<keyword evidence="2" id="KW-0325">Glycoprotein</keyword>
<dbReference type="SUPFAM" id="SSF48431">
    <property type="entry name" value="Lipovitellin-phosvitin complex, superhelical domain"/>
    <property type="match status" value="1"/>
</dbReference>
<gene>
    <name evidence="8" type="ORF">GDO81_016958</name>
</gene>
<feature type="signal peptide" evidence="5">
    <location>
        <begin position="1"/>
        <end position="17"/>
    </location>
</feature>
<proteinExistence type="predicted"/>
<dbReference type="Pfam" id="PF21013">
    <property type="entry name" value="LOC400499"/>
    <property type="match status" value="1"/>
</dbReference>
<dbReference type="Gene3D" id="2.30.230.10">
    <property type="entry name" value="Lipovitellin, beta-sheet shell regions, chain A"/>
    <property type="match status" value="1"/>
</dbReference>
<organism evidence="8 9">
    <name type="scientific">Engystomops pustulosus</name>
    <name type="common">Tungara frog</name>
    <name type="synonym">Physalaemus pustulosus</name>
    <dbReference type="NCBI Taxonomy" id="76066"/>
    <lineage>
        <taxon>Eukaryota</taxon>
        <taxon>Metazoa</taxon>
        <taxon>Chordata</taxon>
        <taxon>Craniata</taxon>
        <taxon>Vertebrata</taxon>
        <taxon>Euteleostomi</taxon>
        <taxon>Amphibia</taxon>
        <taxon>Batrachia</taxon>
        <taxon>Anura</taxon>
        <taxon>Neobatrachia</taxon>
        <taxon>Hyloidea</taxon>
        <taxon>Leptodactylidae</taxon>
        <taxon>Leiuperinae</taxon>
        <taxon>Engystomops</taxon>
    </lineage>
</organism>
<dbReference type="InterPro" id="IPR015255">
    <property type="entry name" value="Vitellinogen_open_b-sht"/>
</dbReference>
<feature type="domain" description="VWFD" evidence="7">
    <location>
        <begin position="3628"/>
        <end position="3792"/>
    </location>
</feature>
<evidence type="ECO:0000313" key="9">
    <source>
        <dbReference type="Proteomes" id="UP000824782"/>
    </source>
</evidence>
<dbReference type="GO" id="GO:0005319">
    <property type="term" value="F:lipid transporter activity"/>
    <property type="evidence" value="ECO:0007669"/>
    <property type="project" value="InterPro"/>
</dbReference>
<sequence length="3875" mass="435933">MELCAVLLWALVAGVYGSASETVDLAPCMSECPGSGQLAFQKGYKYIYSYSAVTETFLQGTSSDKSLLALQCFVQIEVVGKCHMLLKIKNAHVKANVTSKKGSQKEFDEFRDNLQDHPLQFSYHDGKIQRICPVREEKTWALNVKRGILSVLQGNLKAPLAGRTIEEVDVLGKCPTTYKFRGQSVWKKKDLTQCSNRILGSTSLRSVPLPGKTQILESNLECMQNFKDGVLAEATCNESHLVTLFSREGNGAKTKTQTVLKLQKTEVEMISNKELPGSVYATNLLYEKEISPAKPGGEDAAETVRNLCQSSHLNYETTDLFMDLVFELRLLSSDALSDLWQRSAFKCRDNWQPLLDALPSCGTEACVGLMKEILMSKELEDDKTESYLWSLAFIPEPTPGMIDSLMPLLQEPGAGLSVFLAITSMVHHFCSVNRVCSEVLEIQNVMNILQERLGNNCTAQEPEEIQQMIGVLKAVGNAGLAAGSLIPTLSRCAISRTNPESTRLAAVDAFRRIPCSANRDILFELYQDMEDTEEIRIAAYYTAMKCPSQELLYLVRQTLRHETSTQVGSFVWSHLSQLLESDDPLKQVLADTLPDDILAKDFEGESWKYSTYSDATVHSESVGANMEASLIFTPSSFIPRSAMANLTIHTLGRAVNVMEFGIRLENAEDLLKSMLGRHSSTLNEILVGKDEEDKQFTSEPPTETVTPPTDKKPTSKRYNPGELLDKKSDQQKVKKSKHSCPSGKYNKLNELQQKFTKGMTDRKELRCGLSLKIFGNELIFLDCEGVRDTVKQYSLSLAGLAVKLLKGQEVQYNRRLTLAADGVIFPAISGFPIQLAINSTVSTNIKIRGNMDFKQQNNFFVNGYVKPSASLQLSSQMGITGTVGNIGLKWVTGVKTVTSLDGGIHMKRGQDLKIFLNTHEESMEILDYSSQLYLMTVNVLKEIQSPRGQAEKKSCMNAEASKLLGWQPCLERSFPEGENPLPFPLSGPGKALLVFRKHDKGLQQYLLEASYNHVSQFQKDGWMPNEATVHFFLGTPKSEIKRDVGIDLYYNIPHRKFRLKLLHPKKKVQMDGRLESSRNSRNGHLEIIVDDKEIYYVKAMTDLQTVGLEQRYFAMTELKLSKHGSPIIVSGNITKQLGKKMAFSASLINLLKDTAFITVLIDKKSDDKMKQYSLESEAYVPGVFGSYGIGLLQQRGTVWSNAMRVKYGLLGDAKFLRHECDTGQKIKIDTDSEEQYKVDFEHEFHCTQLQAFNHKVHLHHEEYAPHIHSYLEVSYGKHWDEMNNKKKLFISQTFKNNSNPSSSSYFMEFTLQVAEKQVNYRTQLLHTHSALESNTNFKVQYNDRMPFVAGLQWKDTSKNDLYKWEGAFTMDTPWLYLYSALKLHQPQLHAYQTIIELSSGKALSVKNLVLDLFYKDSGSEKEGRIHIHTPTNTYLRASTVNFIGANSFRSYSEMVSLWNQLIKNEIHLENSEKMKIISFKIKGSKQEFNVTVDYWITDLPKKSNFLIKSVLAGQRNPPLILELNGQIEDVKKEVLFYQKRGLIQFRHPFKLPVPQSVLLQETFTVDKRKKHYILETKLVLDQIDECVQTIVLGYESDNPYICASLKHPFKQSLQTIPSNIEACASTRKYISGKHEVEAIVKVNRKDMFGLTGKFENRSTKKEVLQAVQIDMTHAFQLRFPRNLKFDGMIFSRENKQDGFDHGLHGKVIINANNTLQLHVQFNKSLNQVAFYSHLSHPYQWRIPQDLQIKALGKKYGGSSTNGSFILHYDGKDMVLIEADLNHESRKNIRTLGLSVYTQQALTGDRQTAGLKVMGKALPSRMSFTSRIHFNEKSLLIDLSGSKEQKVGLVLTFAGNLVHNFEGLSTVPQQISIDGGLKQKKNINEGYISFVKNQRFYQVNIRNRNLFINGSLHNISIGFTQNGSHSLPAETKLKANIHLEELQKHGQVCIQIDTKLMCMDLVNTADQEHRVKGTLSHNIASLQNAGIPAESALELTYNNTSNNRTCGMVLGSGASRIDVSIGIEKSTVHTQLGMSLKHNSEKLKNHKIPYIVNGVCHYQSTNRKLFTGVNISVEGEHINLEVQKKTAGSTSDIGLILRNDLSSINHVLPSSIKAICNGEFTPTLFYGHCHGELTRKVMEISGPVKATFNGSLLTTGYKTNIFGLASSGDTFARININTEWGLHNTIEIGFKHALPQLQSLGIAKDSKMRMVAIRQGKNAALLDISIGKCVFKASCEVRTDNNRSLASTLNWTSSVLNSCNLLEKLHLPKNLTMMGSLQRTPCDFGLLMKVDYEGKDVKMQLKTICDPYTIQWTVNHSMPFLSTLGLPTTNRIELSTLARSSVGGLIIFHSGNCRINAKADIKAKNKTEWILQTENDCKLLKDLNIPSQTRINGSAVINGCEAEMLCALTLDGNTSMLQMRTECQPKLKVEFIFRHNLPMLIEISEESKLSITVGKQTNYNIDILLKSGICSIEVKGDINADNKLQWKMVAENKCKTIQDLGAPMKIEGSGYIIINKKANLDSQMLVVVDESNLQGLLILKATEKKQELDAILTHNVQPAISLGIPTRTMVDVTTERNSELYKRSIHLSWDNKQISEEVNFLQKDEHVMFSYKITHNLETLKKFLLEDKVEIRADIELQENRNMSLATYYGPHFVNTTVRIRSNETTCNLTTSVQHNLPWLLRQGISASILSSLDILAMNGKQEVTMEATTTQSAFMCTVSSLSAGKNNKILFKSAHNMDSFLKYGFPKVIHVTGILGKEGDKINGTLDLESDKKKLRIDLKSFMDVSHNFGIAAGVKHSMPMLLSWSIPNSMQVLMQAVLTSAEAGGALMFNCDKGSNVSFSANVISKQQSEELIVKAAHSVPALRSYIPSSSTFITEVAYTSNEAEGKLYVSIEEKELNFSSKIHFTENACLNILQFKHSLLQLRNLPALIEMRTFYEKKTKTAALDHKTIWGRKELKLSGTYTGYFPKLSGGHEITGEFSQSLVPAALRQVNVNIKIEHSNHNHQDHISIVWNVKNQVNLSSSLKIAKERLYYRAGFSHPFSFAIKEMEVGSLSEWKNNQYDQKTHLAWNKGLPVNITVSLEDTVSNLTSVWRACVDILPGQMQHFLIPRNVLLCGYLEKTSNMFQENLNLMWNEKKVVQSLLYKRDNTLDPDSLQLEATFENIFIVGCGKQHILTKIDTNYMNMMNHILKLEVCDLPHPIVLSGKHRLGKEELFQSKIQLSVSADEVDDTILVLALHDYGERPAQNYSLNLMLMASAAVQLGFNGKYLSSPTMRQLLLEGKFHDGDKWTVSATHKQRCLQLQFGQHVPGNSEEKGIELRACTDSKHLATVDTYVNTNRTLERLGHFVLSTVNQSLSLSYQGCGENVAKAENLLGSLASTLKIRLAEINKKFDVYIGGIQKTVQKYHFLHEAAGWPLALSQEIAEILQYGPKVIHQMWKQSSLRQTLRHDLPLYLEKLNNLVQQMQTELQKPLSTLKDAYYDATLKPLDDVWKDKTDTSLHQINAYLPSIVKDEWLMEPIRHILHGIKGGVDLGIHQILKWTENKLSRTVSRIRKPLTGLFHYSSNCSVTLSFPVLPMEYHLTDLANVTHYIIEEKLMKPLRELYSVNPVAEFYRFKRRMMESPFAYHAVLIGNKHIVTFDGHIVDLSSKCNLLLAKDFLYNTFTIVLNQGTGGQRSLHIEMNKVAVDIYPGLKVEENCQNLDLPTLKNGISIKKHANKIEVSNQQGISVECDNHYDVCSITLDGWLHGVSAGLFGTNDNEAGNDLLLPDHTRTNSTHDFSLKWQVDSQCSSGRKKVKACTTAPHHKLCKAFFKGGQSVLRNCFRVVSPAPYYRMCVEDICDSNEIKTVCNLAAAYVHLCNRNYVPIEIPSQCV</sequence>
<dbReference type="InterPro" id="IPR001846">
    <property type="entry name" value="VWF_type-D"/>
</dbReference>
<evidence type="ECO:0000256" key="3">
    <source>
        <dbReference type="PROSITE-ProRule" id="PRU00557"/>
    </source>
</evidence>
<dbReference type="InterPro" id="IPR001747">
    <property type="entry name" value="Vitellogenin_N"/>
</dbReference>
<dbReference type="Pfam" id="PF01347">
    <property type="entry name" value="Vitellogenin_N"/>
    <property type="match status" value="1"/>
</dbReference>
<protein>
    <recommendedName>
        <fullName evidence="10">Vitellogenin domain-containing protein</fullName>
    </recommendedName>
</protein>
<name>A0AAV7ADZ7_ENGPU</name>
<dbReference type="InterPro" id="IPR015816">
    <property type="entry name" value="Vitellinogen_b-sht_N"/>
</dbReference>
<reference evidence="8" key="1">
    <citation type="thesis" date="2020" institute="ProQuest LLC" country="789 East Eisenhower Parkway, Ann Arbor, MI, USA">
        <title>Comparative Genomics and Chromosome Evolution.</title>
        <authorList>
            <person name="Mudd A.B."/>
        </authorList>
    </citation>
    <scope>NUCLEOTIDE SEQUENCE</scope>
    <source>
        <strain evidence="8">237g6f4</strain>
        <tissue evidence="8">Blood</tissue>
    </source>
</reference>
<comment type="caution">
    <text evidence="3">Lacks conserved residue(s) required for the propagation of feature annotation.</text>
</comment>
<dbReference type="SMART" id="SM00216">
    <property type="entry name" value="VWD"/>
    <property type="match status" value="1"/>
</dbReference>
<dbReference type="Gene3D" id="2.20.80.10">
    <property type="entry name" value="Lipovitellin-phosvitin complex, chain A, domain 4"/>
    <property type="match status" value="1"/>
</dbReference>
<dbReference type="EMBL" id="WNYA01000008">
    <property type="protein sequence ID" value="KAG8558348.1"/>
    <property type="molecule type" value="Genomic_DNA"/>
</dbReference>
<comment type="caution">
    <text evidence="8">The sequence shown here is derived from an EMBL/GenBank/DDBJ whole genome shotgun (WGS) entry which is preliminary data.</text>
</comment>
<dbReference type="Gene3D" id="2.20.50.20">
    <property type="entry name" value="Lipovitellin. Chain A, domain 3"/>
    <property type="match status" value="1"/>
</dbReference>
<feature type="compositionally biased region" description="Basic and acidic residues" evidence="4">
    <location>
        <begin position="723"/>
        <end position="732"/>
    </location>
</feature>
<feature type="compositionally biased region" description="Low complexity" evidence="4">
    <location>
        <begin position="697"/>
        <end position="708"/>
    </location>
</feature>
<dbReference type="SMART" id="SM01169">
    <property type="entry name" value="DUF1943"/>
    <property type="match status" value="1"/>
</dbReference>
<evidence type="ECO:0008006" key="10">
    <source>
        <dbReference type="Google" id="ProtNLM"/>
    </source>
</evidence>
<dbReference type="Pfam" id="PF00094">
    <property type="entry name" value="VWD"/>
    <property type="match status" value="1"/>
</dbReference>
<keyword evidence="1 5" id="KW-0732">Signal</keyword>
<dbReference type="PROSITE" id="PS51233">
    <property type="entry name" value="VWFD"/>
    <property type="match status" value="1"/>
</dbReference>
<dbReference type="Gene3D" id="1.25.10.20">
    <property type="entry name" value="Vitellinogen, superhelical"/>
    <property type="match status" value="1"/>
</dbReference>
<evidence type="ECO:0000256" key="5">
    <source>
        <dbReference type="SAM" id="SignalP"/>
    </source>
</evidence>
<evidence type="ECO:0000313" key="8">
    <source>
        <dbReference type="EMBL" id="KAG8558348.1"/>
    </source>
</evidence>
<dbReference type="Pfam" id="PF09172">
    <property type="entry name" value="Vit_open_b-sht"/>
    <property type="match status" value="1"/>
</dbReference>
<evidence type="ECO:0000259" key="6">
    <source>
        <dbReference type="PROSITE" id="PS51211"/>
    </source>
</evidence>
<keyword evidence="9" id="KW-1185">Reference proteome</keyword>
<feature type="domain" description="Vitellogenin" evidence="6">
    <location>
        <begin position="40"/>
        <end position="642"/>
    </location>
</feature>
<dbReference type="InterPro" id="IPR015817">
    <property type="entry name" value="Vitellinogen_open_b-sht_sub1"/>
</dbReference>
<dbReference type="InterPro" id="IPR015819">
    <property type="entry name" value="Lipid_transp_b-sht_shell"/>
</dbReference>
<evidence type="ECO:0000256" key="4">
    <source>
        <dbReference type="SAM" id="MobiDB-lite"/>
    </source>
</evidence>
<dbReference type="SUPFAM" id="SSF56968">
    <property type="entry name" value="Lipovitellin-phosvitin complex, beta-sheet shell regions"/>
    <property type="match status" value="2"/>
</dbReference>
<dbReference type="InterPro" id="IPR011030">
    <property type="entry name" value="Lipovitellin_superhlx_dom"/>
</dbReference>
<dbReference type="InterPro" id="IPR048484">
    <property type="entry name" value="LOC400499-like"/>
</dbReference>
<evidence type="ECO:0000259" key="7">
    <source>
        <dbReference type="PROSITE" id="PS51233"/>
    </source>
</evidence>
<accession>A0AAV7ADZ7</accession>
<dbReference type="PROSITE" id="PS51211">
    <property type="entry name" value="VITELLOGENIN"/>
    <property type="match status" value="1"/>
</dbReference>
<dbReference type="Pfam" id="PF08742">
    <property type="entry name" value="C8"/>
    <property type="match status" value="1"/>
</dbReference>
<dbReference type="Proteomes" id="UP000824782">
    <property type="component" value="Unassembled WGS sequence"/>
</dbReference>
<dbReference type="SMART" id="SM00638">
    <property type="entry name" value="LPD_N"/>
    <property type="match status" value="1"/>
</dbReference>
<evidence type="ECO:0000256" key="1">
    <source>
        <dbReference type="ARBA" id="ARBA00022729"/>
    </source>
</evidence>
<dbReference type="PANTHER" id="PTHR37860:SF2">
    <property type="entry name" value="VITELLOGENIN DOMAIN-CONTAINING PROTEIN"/>
    <property type="match status" value="1"/>
</dbReference>
<feature type="compositionally biased region" description="Basic and acidic residues" evidence="4">
    <location>
        <begin position="687"/>
        <end position="696"/>
    </location>
</feature>
<evidence type="ECO:0000256" key="2">
    <source>
        <dbReference type="ARBA" id="ARBA00023180"/>
    </source>
</evidence>
<feature type="region of interest" description="Disordered" evidence="4">
    <location>
        <begin position="686"/>
        <end position="741"/>
    </location>
</feature>